<evidence type="ECO:0000256" key="2">
    <source>
        <dbReference type="SAM" id="MobiDB-lite"/>
    </source>
</evidence>
<evidence type="ECO:0000313" key="3">
    <source>
        <dbReference type="EMBL" id="KZZ87053.1"/>
    </source>
</evidence>
<proteinExistence type="predicted"/>
<name>A0A162I0J7_9EURO</name>
<feature type="coiled-coil region" evidence="1">
    <location>
        <begin position="134"/>
        <end position="161"/>
    </location>
</feature>
<dbReference type="EMBL" id="AZGZ01000040">
    <property type="protein sequence ID" value="KZZ87053.1"/>
    <property type="molecule type" value="Genomic_DNA"/>
</dbReference>
<gene>
    <name evidence="3" type="ORF">AAP_05999</name>
</gene>
<evidence type="ECO:0000256" key="1">
    <source>
        <dbReference type="SAM" id="Coils"/>
    </source>
</evidence>
<accession>A0A162I0J7</accession>
<reference evidence="3 4" key="1">
    <citation type="journal article" date="2016" name="Genome Biol. Evol.">
        <title>Divergent and convergent evolution of fungal pathogenicity.</title>
        <authorList>
            <person name="Shang Y."/>
            <person name="Xiao G."/>
            <person name="Zheng P."/>
            <person name="Cen K."/>
            <person name="Zhan S."/>
            <person name="Wang C."/>
        </authorList>
    </citation>
    <scope>NUCLEOTIDE SEQUENCE [LARGE SCALE GENOMIC DNA]</scope>
    <source>
        <strain evidence="3 4">ARSEF 7405</strain>
    </source>
</reference>
<protein>
    <recommendedName>
        <fullName evidence="5">Myb-like domain-containing protein</fullName>
    </recommendedName>
</protein>
<dbReference type="OrthoDB" id="4187552at2759"/>
<evidence type="ECO:0000313" key="4">
    <source>
        <dbReference type="Proteomes" id="UP000242877"/>
    </source>
</evidence>
<dbReference type="Proteomes" id="UP000242877">
    <property type="component" value="Unassembled WGS sequence"/>
</dbReference>
<dbReference type="VEuPathDB" id="FungiDB:AAP_05999"/>
<dbReference type="AlphaFoldDB" id="A0A162I0J7"/>
<keyword evidence="4" id="KW-1185">Reference proteome</keyword>
<organism evidence="3 4">
    <name type="scientific">Ascosphaera apis ARSEF 7405</name>
    <dbReference type="NCBI Taxonomy" id="392613"/>
    <lineage>
        <taxon>Eukaryota</taxon>
        <taxon>Fungi</taxon>
        <taxon>Dikarya</taxon>
        <taxon>Ascomycota</taxon>
        <taxon>Pezizomycotina</taxon>
        <taxon>Eurotiomycetes</taxon>
        <taxon>Eurotiomycetidae</taxon>
        <taxon>Onygenales</taxon>
        <taxon>Ascosphaeraceae</taxon>
        <taxon>Ascosphaera</taxon>
    </lineage>
</organism>
<comment type="caution">
    <text evidence="3">The sequence shown here is derived from an EMBL/GenBank/DDBJ whole genome shotgun (WGS) entry which is preliminary data.</text>
</comment>
<keyword evidence="1" id="KW-0175">Coiled coil</keyword>
<evidence type="ECO:0008006" key="5">
    <source>
        <dbReference type="Google" id="ProtNLM"/>
    </source>
</evidence>
<sequence length="196" mass="21791">MTAMKLEEQDLNVTVDTPPLTPSSSPRKRSSKANPSDGSPRKKQVSPSKKAPAPSCLAEAPPEYQMMFNYKDEGKSWTEISKAWTFMTGEQVNDNTVRKRYDRMKANFTVFAEEDVSFPSLIFAPSFTPNLIILSTTEEQIPRLLEACKSVEAEIERIKAEADRDKFSRIAKAIVGAGGGSYTAVVVQKKLKELSH</sequence>
<feature type="region of interest" description="Disordered" evidence="2">
    <location>
        <begin position="1"/>
        <end position="58"/>
    </location>
</feature>